<evidence type="ECO:0000313" key="2">
    <source>
        <dbReference type="Proteomes" id="UP001348397"/>
    </source>
</evidence>
<reference evidence="1 2" key="1">
    <citation type="submission" date="2024-01" db="EMBL/GenBank/DDBJ databases">
        <title>Chryseobacterium sp. T9W2-O.</title>
        <authorList>
            <person name="Maltman C."/>
        </authorList>
    </citation>
    <scope>NUCLEOTIDE SEQUENCE [LARGE SCALE GENOMIC DNA]</scope>
    <source>
        <strain evidence="1 2">T9W2-O</strain>
    </source>
</reference>
<comment type="caution">
    <text evidence="1">The sequence shown here is derived from an EMBL/GenBank/DDBJ whole genome shotgun (WGS) entry which is preliminary data.</text>
</comment>
<sequence length="662" mass="75747">MNFFIFFNAQNKSTLSINSKSLSVLAAEYKEIYAAAKVIMTNLLAENKTSGTNHADLSSSDISLNKADLTIDPENTEFKNKPHINWVSDMSYNFSPGLGEDNIFYRARVSSGLDWLALGEGSLKNQKMQNALNDKMRNIDVLEKQKYKKEISHRENLGQIRAAFDERKIKLLSDYEKLLKLQNEFTAKQNKSGLKNDAEAAQSKYRLDKISIEKKSLENLLKTGNNQNFNKEIVHSEIPDLMPVESINFSALLKDKETALKMEKEILAMKRRRDKQPDLRLKLRYNYYSALSGDRNFASVGATINLPVSRSKNDPESENEIKLKENSLQEMQWVYRDRLSTMYREYYLLKSETEVLESEVQYLEAELKVNSTNEKSNTFSPAPYLATAEKLLNNQLQICDKKADLYEKYLEYKMLSGTDNIAENLQKFANDDNVGNETYIWSSFFTNYSNAYIINLMNHWHIKRIFLSVGKVTDLVKVADFMAMAAQSNIQVYRLIGENSYAATDNGFVDLEVALQDAKNMGFAGVHLDIEPHTFDDYKANVDLYAQRLINLFSSSKAWCAQNNMDLGVSVPMHLPVEVATVLHDNNIMTYIMAYDVLTLDKKLNKTLAMRNILGPDLYVWVFRINDFQVFSDLLDAEAYVQAAGVAKIGYYDLSQMNNFKP</sequence>
<dbReference type="Gene3D" id="1.20.1600.10">
    <property type="entry name" value="Outer membrane efflux proteins (OEP)"/>
    <property type="match status" value="1"/>
</dbReference>
<keyword evidence="2" id="KW-1185">Reference proteome</keyword>
<evidence type="ECO:0008006" key="3">
    <source>
        <dbReference type="Google" id="ProtNLM"/>
    </source>
</evidence>
<gene>
    <name evidence="1" type="ORF">SOP96_08945</name>
</gene>
<protein>
    <recommendedName>
        <fullName evidence="3">Glycosyl hydrolases family 18</fullName>
    </recommendedName>
</protein>
<accession>A0ABU6HT08</accession>
<dbReference type="SUPFAM" id="SSF56954">
    <property type="entry name" value="Outer membrane efflux proteins (OEP)"/>
    <property type="match status" value="1"/>
</dbReference>
<dbReference type="RefSeq" id="WP_326320639.1">
    <property type="nucleotide sequence ID" value="NZ_JAYLAA010000037.1"/>
</dbReference>
<evidence type="ECO:0000313" key="1">
    <source>
        <dbReference type="EMBL" id="MEC3875834.1"/>
    </source>
</evidence>
<dbReference type="EMBL" id="JAYLAA010000037">
    <property type="protein sequence ID" value="MEC3875834.1"/>
    <property type="molecule type" value="Genomic_DNA"/>
</dbReference>
<organism evidence="1 2">
    <name type="scientific">Chryseobacterium salviniae</name>
    <dbReference type="NCBI Taxonomy" id="3101750"/>
    <lineage>
        <taxon>Bacteria</taxon>
        <taxon>Pseudomonadati</taxon>
        <taxon>Bacteroidota</taxon>
        <taxon>Flavobacteriia</taxon>
        <taxon>Flavobacteriales</taxon>
        <taxon>Weeksellaceae</taxon>
        <taxon>Chryseobacterium group</taxon>
        <taxon>Chryseobacterium</taxon>
    </lineage>
</organism>
<dbReference type="Proteomes" id="UP001348397">
    <property type="component" value="Unassembled WGS sequence"/>
</dbReference>
<name>A0ABU6HT08_9FLAO</name>
<proteinExistence type="predicted"/>